<evidence type="ECO:0000256" key="1">
    <source>
        <dbReference type="SAM" id="Coils"/>
    </source>
</evidence>
<keyword evidence="4" id="KW-1185">Reference proteome</keyword>
<evidence type="ECO:0000256" key="2">
    <source>
        <dbReference type="SAM" id="MobiDB-lite"/>
    </source>
</evidence>
<protein>
    <submittedName>
        <fullName evidence="3">Uncharacterized protein</fullName>
    </submittedName>
</protein>
<dbReference type="EMBL" id="CAJPEV010002963">
    <property type="protein sequence ID" value="CAG0898543.1"/>
    <property type="molecule type" value="Genomic_DNA"/>
</dbReference>
<feature type="coiled-coil region" evidence="1">
    <location>
        <begin position="631"/>
        <end position="686"/>
    </location>
</feature>
<dbReference type="AlphaFoldDB" id="A0A7R9AAN5"/>
<feature type="region of interest" description="Disordered" evidence="2">
    <location>
        <begin position="90"/>
        <end position="109"/>
    </location>
</feature>
<evidence type="ECO:0000313" key="3">
    <source>
        <dbReference type="EMBL" id="CAD7250612.1"/>
    </source>
</evidence>
<reference evidence="3" key="1">
    <citation type="submission" date="2020-11" db="EMBL/GenBank/DDBJ databases">
        <authorList>
            <person name="Tran Van P."/>
        </authorList>
    </citation>
    <scope>NUCLEOTIDE SEQUENCE</scope>
</reference>
<gene>
    <name evidence="3" type="ORF">DSTB1V02_LOCUS10383</name>
</gene>
<feature type="region of interest" description="Disordered" evidence="2">
    <location>
        <begin position="357"/>
        <end position="377"/>
    </location>
</feature>
<dbReference type="Proteomes" id="UP000677054">
    <property type="component" value="Unassembled WGS sequence"/>
</dbReference>
<dbReference type="EMBL" id="LR902480">
    <property type="protein sequence ID" value="CAD7250612.1"/>
    <property type="molecule type" value="Genomic_DNA"/>
</dbReference>
<evidence type="ECO:0000313" key="4">
    <source>
        <dbReference type="Proteomes" id="UP000677054"/>
    </source>
</evidence>
<name>A0A7R9AAN5_9CRUS</name>
<sequence>MDSSSITISNEELNRVLAALSSTQDVSLSGGDSTLEKALNVIVQDLSSSEGVNSLHVYPKLNLLLCLDDVPEHDDEDDGGVAQITFPKTTEDVKSPMEQQDSHPGNLESPLLEAANKREKVLESLASGSGVSRSSHVFHECAENHPKCEPADVQGNTDLAHLKDPANPSSMEEGTYTGEGHKCHDIGLLARKAHLQLPDKQQENPPRQSLPISGSDEPGDIFGQSAMKSGVMSQDVSAIITSLEQKVLDLNKENISFRKKASYMSLLGLLDMRDVEQAKYQEKNEELDHLIHALQVDNERIYLENKNLLISLKAQKEEWEAERESLQHEVSSLKERLQVLQKKIEWLEAERKKLRQNANKPKVSVHSQTTGKGWEQTEGRVKELEAKLIAVNQELKEKCHSLEIAQKEINRWKSLHNETASLQKEIKRLEEKSKKDSVEKEKKDRQIKALEIQMKSLKSHNSASENFEIEHLSKKIEEQKAKCEEQAHSHEVAILHLRKEYEDLKVASEQHLIRLRGQLHEKEVEIAHLKAEVCRQKQDAGVMWENQEKREQIEELQRRNAALEKTVRRLQEEREHLLYQSSAATPGSADAASRMTREANGTHIFRHLSSGPVSRRVEHNFSDQSNTGESVEELKTQLSISREAIERLKSKVADQGKKERTLETQLRDAQQRSVRLENRLLEVEAACQPEGEVRALLHLKHQVDDLVQLSKQKGEKYEALFRKLEAASDAL</sequence>
<keyword evidence="1" id="KW-0175">Coiled coil</keyword>
<accession>A0A7R9AAN5</accession>
<organism evidence="3">
    <name type="scientific">Darwinula stevensoni</name>
    <dbReference type="NCBI Taxonomy" id="69355"/>
    <lineage>
        <taxon>Eukaryota</taxon>
        <taxon>Metazoa</taxon>
        <taxon>Ecdysozoa</taxon>
        <taxon>Arthropoda</taxon>
        <taxon>Crustacea</taxon>
        <taxon>Oligostraca</taxon>
        <taxon>Ostracoda</taxon>
        <taxon>Podocopa</taxon>
        <taxon>Podocopida</taxon>
        <taxon>Darwinulocopina</taxon>
        <taxon>Darwinuloidea</taxon>
        <taxon>Darwinulidae</taxon>
        <taxon>Darwinula</taxon>
    </lineage>
</organism>
<proteinExistence type="predicted"/>